<evidence type="ECO:0000256" key="3">
    <source>
        <dbReference type="ARBA" id="ARBA00022771"/>
    </source>
</evidence>
<dbReference type="GO" id="GO:0044773">
    <property type="term" value="P:mitotic DNA damage checkpoint signaling"/>
    <property type="evidence" value="ECO:0007669"/>
    <property type="project" value="TreeGrafter"/>
</dbReference>
<dbReference type="GO" id="GO:0003676">
    <property type="term" value="F:nucleic acid binding"/>
    <property type="evidence" value="ECO:0007669"/>
    <property type="project" value="InterPro"/>
</dbReference>
<organism evidence="8 9">
    <name type="scientific">Ephemerocybe angulata</name>
    <dbReference type="NCBI Taxonomy" id="980116"/>
    <lineage>
        <taxon>Eukaryota</taxon>
        <taxon>Fungi</taxon>
        <taxon>Dikarya</taxon>
        <taxon>Basidiomycota</taxon>
        <taxon>Agaricomycotina</taxon>
        <taxon>Agaricomycetes</taxon>
        <taxon>Agaricomycetidae</taxon>
        <taxon>Agaricales</taxon>
        <taxon>Agaricineae</taxon>
        <taxon>Psathyrellaceae</taxon>
        <taxon>Ephemerocybe</taxon>
    </lineage>
</organism>
<dbReference type="GO" id="GO:0008270">
    <property type="term" value="F:zinc ion binding"/>
    <property type="evidence" value="ECO:0007669"/>
    <property type="project" value="UniProtKB-KW"/>
</dbReference>
<dbReference type="GO" id="GO:0005681">
    <property type="term" value="C:spliceosomal complex"/>
    <property type="evidence" value="ECO:0007669"/>
    <property type="project" value="InterPro"/>
</dbReference>
<keyword evidence="4" id="KW-0862">Zinc</keyword>
<dbReference type="PANTHER" id="PTHR13278:SF0">
    <property type="entry name" value="ZINC FINGER PROTEIN 830"/>
    <property type="match status" value="1"/>
</dbReference>
<feature type="region of interest" description="Disordered" evidence="7">
    <location>
        <begin position="210"/>
        <end position="257"/>
    </location>
</feature>
<comment type="subcellular location">
    <subcellularLocation>
        <location evidence="1">Nucleus</location>
    </subcellularLocation>
</comment>
<feature type="compositionally biased region" description="Low complexity" evidence="7">
    <location>
        <begin position="60"/>
        <end position="85"/>
    </location>
</feature>
<protein>
    <recommendedName>
        <fullName evidence="10">Coiled-coil domain-containing protein 16</fullName>
    </recommendedName>
</protein>
<dbReference type="GO" id="GO:0033314">
    <property type="term" value="P:mitotic DNA replication checkpoint signaling"/>
    <property type="evidence" value="ECO:0007669"/>
    <property type="project" value="TreeGrafter"/>
</dbReference>
<keyword evidence="2" id="KW-0479">Metal-binding</keyword>
<keyword evidence="6" id="KW-0539">Nucleus</keyword>
<reference evidence="8 9" key="1">
    <citation type="submission" date="2020-07" db="EMBL/GenBank/DDBJ databases">
        <title>Comparative genomics of pyrophilous fungi reveals a link between fire events and developmental genes.</title>
        <authorList>
            <consortium name="DOE Joint Genome Institute"/>
            <person name="Steindorff A.S."/>
            <person name="Carver A."/>
            <person name="Calhoun S."/>
            <person name="Stillman K."/>
            <person name="Liu H."/>
            <person name="Lipzen A."/>
            <person name="Pangilinan J."/>
            <person name="Labutti K."/>
            <person name="Bruns T.D."/>
            <person name="Grigoriev I.V."/>
        </authorList>
    </citation>
    <scope>NUCLEOTIDE SEQUENCE [LARGE SCALE GENOMIC DNA]</scope>
    <source>
        <strain evidence="8 9">CBS 144469</strain>
    </source>
</reference>
<dbReference type="InterPro" id="IPR036236">
    <property type="entry name" value="Znf_C2H2_sf"/>
</dbReference>
<evidence type="ECO:0008006" key="10">
    <source>
        <dbReference type="Google" id="ProtNLM"/>
    </source>
</evidence>
<dbReference type="OrthoDB" id="77607at2759"/>
<dbReference type="Proteomes" id="UP000521943">
    <property type="component" value="Unassembled WGS sequence"/>
</dbReference>
<sequence>MSDARALLKAKRAEARISHPYASYTSSDQLRCSICSVPIKHASAWEGHLGSKAHRTAVAAARARAQAQAQQQQQQQELEDAAANASLEDRDRASPGMGAGKRKASVSEQEGVDLEAKKRRTAASSGAGGFPADFFSDASRSIPQPDEDEEVEGEDAMAVDDVTSKPAPQPQEKTAVDEEYEQFQRELLSMQSAAEPVVQKHEAFARATVAGEEELFTEQQKSGFEGGVVPDEGDEQAKGEEETEQQKRERREREDRELIMDRLLEEEQIQEEADMRVASMKARVEALKKKREARKAGKAQGKTT</sequence>
<feature type="compositionally biased region" description="Acidic residues" evidence="7">
    <location>
        <begin position="145"/>
        <end position="158"/>
    </location>
</feature>
<dbReference type="PANTHER" id="PTHR13278">
    <property type="entry name" value="ZINC FINGER PROTEIN 830"/>
    <property type="match status" value="1"/>
</dbReference>
<accession>A0A8H6I373</accession>
<dbReference type="AlphaFoldDB" id="A0A8H6I373"/>
<feature type="region of interest" description="Disordered" evidence="7">
    <location>
        <begin position="60"/>
        <end position="188"/>
    </location>
</feature>
<evidence type="ECO:0000313" key="8">
    <source>
        <dbReference type="EMBL" id="KAF6757087.1"/>
    </source>
</evidence>
<evidence type="ECO:0000313" key="9">
    <source>
        <dbReference type="Proteomes" id="UP000521943"/>
    </source>
</evidence>
<evidence type="ECO:0000256" key="7">
    <source>
        <dbReference type="SAM" id="MobiDB-lite"/>
    </source>
</evidence>
<dbReference type="GO" id="GO:0033260">
    <property type="term" value="P:nuclear DNA replication"/>
    <property type="evidence" value="ECO:0007669"/>
    <property type="project" value="TreeGrafter"/>
</dbReference>
<dbReference type="InterPro" id="IPR040050">
    <property type="entry name" value="ZNF830-like"/>
</dbReference>
<gene>
    <name evidence="8" type="ORF">DFP72DRAFT_247657</name>
</gene>
<comment type="caution">
    <text evidence="8">The sequence shown here is derived from an EMBL/GenBank/DDBJ whole genome shotgun (WGS) entry which is preliminary data.</text>
</comment>
<evidence type="ECO:0000256" key="1">
    <source>
        <dbReference type="ARBA" id="ARBA00004123"/>
    </source>
</evidence>
<keyword evidence="5" id="KW-0175">Coiled coil</keyword>
<feature type="compositionally biased region" description="Basic and acidic residues" evidence="7">
    <location>
        <begin position="235"/>
        <end position="257"/>
    </location>
</feature>
<name>A0A8H6I373_9AGAR</name>
<dbReference type="SUPFAM" id="SSF57667">
    <property type="entry name" value="beta-beta-alpha zinc fingers"/>
    <property type="match status" value="1"/>
</dbReference>
<evidence type="ECO:0000256" key="5">
    <source>
        <dbReference type="ARBA" id="ARBA00023054"/>
    </source>
</evidence>
<keyword evidence="3" id="KW-0863">Zinc-finger</keyword>
<evidence type="ECO:0000256" key="6">
    <source>
        <dbReference type="ARBA" id="ARBA00023242"/>
    </source>
</evidence>
<evidence type="ECO:0000256" key="2">
    <source>
        <dbReference type="ARBA" id="ARBA00022723"/>
    </source>
</evidence>
<dbReference type="EMBL" id="JACGCI010000023">
    <property type="protein sequence ID" value="KAF6757087.1"/>
    <property type="molecule type" value="Genomic_DNA"/>
</dbReference>
<evidence type="ECO:0000256" key="4">
    <source>
        <dbReference type="ARBA" id="ARBA00022833"/>
    </source>
</evidence>
<proteinExistence type="predicted"/>
<keyword evidence="9" id="KW-1185">Reference proteome</keyword>